<gene>
    <name evidence="1" type="ORF">ACINKY_07440</name>
</gene>
<accession>A0ABW8HST0</accession>
<dbReference type="RefSeq" id="WP_402872910.1">
    <property type="nucleotide sequence ID" value="NZ_JBIYSL010000001.1"/>
</dbReference>
<proteinExistence type="predicted"/>
<evidence type="ECO:0000313" key="2">
    <source>
        <dbReference type="Proteomes" id="UP001618531"/>
    </source>
</evidence>
<name>A0ABW8HST0_9BACL</name>
<organism evidence="1 2">
    <name type="scientific">Paenibacillus illinoisensis</name>
    <dbReference type="NCBI Taxonomy" id="59845"/>
    <lineage>
        <taxon>Bacteria</taxon>
        <taxon>Bacillati</taxon>
        <taxon>Bacillota</taxon>
        <taxon>Bacilli</taxon>
        <taxon>Bacillales</taxon>
        <taxon>Paenibacillaceae</taxon>
        <taxon>Paenibacillus</taxon>
    </lineage>
</organism>
<dbReference type="EMBL" id="JBIYSL010000001">
    <property type="protein sequence ID" value="MFK0522034.1"/>
    <property type="molecule type" value="Genomic_DNA"/>
</dbReference>
<reference evidence="1 2" key="1">
    <citation type="submission" date="2024-11" db="EMBL/GenBank/DDBJ databases">
        <title>Identification and Characterization of a Novel Fosfomycin Bacillithiol Transferase FosB8 in Paenibacillus illinoisensis.</title>
        <authorList>
            <person name="Lu W."/>
        </authorList>
    </citation>
    <scope>NUCLEOTIDE SEQUENCE [LARGE SCALE GENOMIC DNA]</scope>
    <source>
        <strain evidence="1 2">WP77</strain>
    </source>
</reference>
<sequence length="79" mass="8634">MIIKIKGANGGEQHHIQLSTGGVTQTLAAFSGDTVTTSFKEVEIDLAAKDVDRNSPGQLTMTFWHGGKSTIWIDEIRFE</sequence>
<evidence type="ECO:0000313" key="1">
    <source>
        <dbReference type="EMBL" id="MFK0522034.1"/>
    </source>
</evidence>
<keyword evidence="2" id="KW-1185">Reference proteome</keyword>
<dbReference type="Gene3D" id="2.60.120.430">
    <property type="entry name" value="Galactose-binding lectin"/>
    <property type="match status" value="1"/>
</dbReference>
<dbReference type="Proteomes" id="UP001618531">
    <property type="component" value="Unassembled WGS sequence"/>
</dbReference>
<protein>
    <submittedName>
        <fullName evidence="1">Uncharacterized protein</fullName>
    </submittedName>
</protein>
<comment type="caution">
    <text evidence="1">The sequence shown here is derived from an EMBL/GenBank/DDBJ whole genome shotgun (WGS) entry which is preliminary data.</text>
</comment>